<evidence type="ECO:0000313" key="3">
    <source>
        <dbReference type="EMBL" id="RZS80965.1"/>
    </source>
</evidence>
<evidence type="ECO:0008006" key="5">
    <source>
        <dbReference type="Google" id="ProtNLM"/>
    </source>
</evidence>
<protein>
    <recommendedName>
        <fullName evidence="5">Nickel/cobalt transporter regulator</fullName>
    </recommendedName>
</protein>
<evidence type="ECO:0000313" key="4">
    <source>
        <dbReference type="Proteomes" id="UP000292445"/>
    </source>
</evidence>
<feature type="compositionally biased region" description="Low complexity" evidence="1">
    <location>
        <begin position="30"/>
        <end position="40"/>
    </location>
</feature>
<feature type="region of interest" description="Disordered" evidence="1">
    <location>
        <begin position="26"/>
        <end position="81"/>
    </location>
</feature>
<dbReference type="NCBIfam" id="NF040487">
    <property type="entry name" value="T3SS_CigR_fam"/>
    <property type="match status" value="1"/>
</dbReference>
<reference evidence="3 4" key="1">
    <citation type="submission" date="2019-02" db="EMBL/GenBank/DDBJ databases">
        <title>Genomic Encyclopedia of Type Strains, Phase IV (KMG-IV): sequencing the most valuable type-strain genomes for metagenomic binning, comparative biology and taxonomic classification.</title>
        <authorList>
            <person name="Goeker M."/>
        </authorList>
    </citation>
    <scope>NUCLEOTIDE SEQUENCE [LARGE SCALE GENOMIC DNA]</scope>
    <source>
        <strain evidence="3 4">K24</strain>
    </source>
</reference>
<keyword evidence="4" id="KW-1185">Reference proteome</keyword>
<dbReference type="AlphaFoldDB" id="A0A4Q7NDB6"/>
<name>A0A4Q7NDB6_9BURK</name>
<feature type="signal peptide" evidence="2">
    <location>
        <begin position="1"/>
        <end position="26"/>
    </location>
</feature>
<evidence type="ECO:0000256" key="1">
    <source>
        <dbReference type="SAM" id="MobiDB-lite"/>
    </source>
</evidence>
<feature type="compositionally biased region" description="Gly residues" evidence="1">
    <location>
        <begin position="65"/>
        <end position="76"/>
    </location>
</feature>
<dbReference type="EMBL" id="SGXC01000002">
    <property type="protein sequence ID" value="RZS80965.1"/>
    <property type="molecule type" value="Genomic_DNA"/>
</dbReference>
<organism evidence="3 4">
    <name type="scientific">Pigmentiphaga kullae</name>
    <dbReference type="NCBI Taxonomy" id="151784"/>
    <lineage>
        <taxon>Bacteria</taxon>
        <taxon>Pseudomonadati</taxon>
        <taxon>Pseudomonadota</taxon>
        <taxon>Betaproteobacteria</taxon>
        <taxon>Burkholderiales</taxon>
        <taxon>Alcaligenaceae</taxon>
        <taxon>Pigmentiphaga</taxon>
    </lineage>
</organism>
<dbReference type="Gene3D" id="3.10.450.160">
    <property type="entry name" value="inner membrane protein cigr"/>
    <property type="match status" value="1"/>
</dbReference>
<feature type="chain" id="PRO_5020841136" description="Nickel/cobalt transporter regulator" evidence="2">
    <location>
        <begin position="27"/>
        <end position="172"/>
    </location>
</feature>
<comment type="caution">
    <text evidence="3">The sequence shown here is derived from an EMBL/GenBank/DDBJ whole genome shotgun (WGS) entry which is preliminary data.</text>
</comment>
<keyword evidence="2" id="KW-0732">Signal</keyword>
<gene>
    <name evidence="3" type="ORF">EV675_3578</name>
</gene>
<dbReference type="Proteomes" id="UP000292445">
    <property type="component" value="Unassembled WGS sequence"/>
</dbReference>
<accession>A0A4Q7NDB6</accession>
<sequence length="172" mass="17516">MMRKPRREIFLVLLLAGSLGMTPAWADPPGSKGNGNAHAGGSHGGGKGQGGQGGKGHGQGDKAPGKGGGSGQGRRSGGGDDLVRAGITVSLARDYASDYRAVGYGPLPPGIRKNLARGKPLPPGIAKKAVPSDMLARLPVYPGYEWRVAGTDLILVSLATLVVADVLADVFR</sequence>
<proteinExistence type="predicted"/>
<dbReference type="RefSeq" id="WP_165404644.1">
    <property type="nucleotide sequence ID" value="NZ_SGXC01000002.1"/>
</dbReference>
<feature type="compositionally biased region" description="Gly residues" evidence="1">
    <location>
        <begin position="41"/>
        <end position="57"/>
    </location>
</feature>
<evidence type="ECO:0000256" key="2">
    <source>
        <dbReference type="SAM" id="SignalP"/>
    </source>
</evidence>